<feature type="region of interest" description="Disordered" evidence="1">
    <location>
        <begin position="1"/>
        <end position="32"/>
    </location>
</feature>
<evidence type="ECO:0000313" key="2">
    <source>
        <dbReference type="EMBL" id="SHN77069.1"/>
    </source>
</evidence>
<protein>
    <submittedName>
        <fullName evidence="2">Uncharacterized protein</fullName>
    </submittedName>
</protein>
<evidence type="ECO:0000313" key="3">
    <source>
        <dbReference type="Proteomes" id="UP000184066"/>
    </source>
</evidence>
<dbReference type="EMBL" id="FRDL01000014">
    <property type="protein sequence ID" value="SHN77069.1"/>
    <property type="molecule type" value="Genomic_DNA"/>
</dbReference>
<sequence>MTRAGDRRTAARRAPSRAPGDGRRRRAAPTLADAEHAVRVAATLAAAYPGAGFDAVFEVAEAALARARARAAAQDRAAALAWGPA</sequence>
<dbReference type="AlphaFoldDB" id="A0A1M7U249"/>
<proteinExistence type="predicted"/>
<dbReference type="STRING" id="1189325.SAMN04488119_101379"/>
<dbReference type="Proteomes" id="UP000184066">
    <property type="component" value="Unassembled WGS sequence"/>
</dbReference>
<evidence type="ECO:0000256" key="1">
    <source>
        <dbReference type="SAM" id="MobiDB-lite"/>
    </source>
</evidence>
<reference evidence="2 3" key="1">
    <citation type="submission" date="2016-12" db="EMBL/GenBank/DDBJ databases">
        <authorList>
            <person name="Song W.-J."/>
            <person name="Kurnit D.M."/>
        </authorList>
    </citation>
    <scope>NUCLEOTIDE SEQUENCE [LARGE SCALE GENOMIC DNA]</scope>
    <source>
        <strain evidence="2 3">CGMCC 1.10808</strain>
    </source>
</reference>
<gene>
    <name evidence="2" type="ORF">SAMN05216200_11443</name>
</gene>
<name>A0A1M7U249_9RHOB</name>
<keyword evidence="3" id="KW-1185">Reference proteome</keyword>
<accession>A0A1M7U249</accession>
<organism evidence="2 3">
    <name type="scientific">Oceanicella actignis</name>
    <dbReference type="NCBI Taxonomy" id="1189325"/>
    <lineage>
        <taxon>Bacteria</taxon>
        <taxon>Pseudomonadati</taxon>
        <taxon>Pseudomonadota</taxon>
        <taxon>Alphaproteobacteria</taxon>
        <taxon>Rhodobacterales</taxon>
        <taxon>Paracoccaceae</taxon>
        <taxon>Oceanicella</taxon>
    </lineage>
</organism>